<keyword evidence="3 6" id="KW-0812">Transmembrane</keyword>
<dbReference type="EMBL" id="UGEX01000001">
    <property type="protein sequence ID" value="STL77479.1"/>
    <property type="molecule type" value="Genomic_DNA"/>
</dbReference>
<comment type="subcellular location">
    <subcellularLocation>
        <location evidence="1">Membrane</location>
        <topology evidence="1">Multi-pass membrane protein</topology>
    </subcellularLocation>
</comment>
<evidence type="ECO:0000256" key="3">
    <source>
        <dbReference type="ARBA" id="ARBA00022692"/>
    </source>
</evidence>
<comment type="similarity">
    <text evidence="2">Belongs to the autoinducer-2 exporter (AI-2E) (TC 2.A.86) family.</text>
</comment>
<reference evidence="7 8" key="1">
    <citation type="submission" date="2018-06" db="EMBL/GenBank/DDBJ databases">
        <authorList>
            <consortium name="Pathogen Informatics"/>
            <person name="Doyle S."/>
        </authorList>
    </citation>
    <scope>NUCLEOTIDE SEQUENCE [LARGE SCALE GENOMIC DNA]</scope>
    <source>
        <strain evidence="7 8">NCTC10429</strain>
    </source>
</reference>
<dbReference type="InterPro" id="IPR002549">
    <property type="entry name" value="AI-2E-like"/>
</dbReference>
<dbReference type="GO" id="GO:0016020">
    <property type="term" value="C:membrane"/>
    <property type="evidence" value="ECO:0007669"/>
    <property type="project" value="UniProtKB-SubCell"/>
</dbReference>
<evidence type="ECO:0000256" key="6">
    <source>
        <dbReference type="SAM" id="Phobius"/>
    </source>
</evidence>
<sequence length="144" mass="16501">MGVQFALMWAVLAFLLNYVPNIGAVISAVPPMIQVLLFNGILRMYSGRRIVFSCPYGHRQYFRARMMGHRLGMSTWWYSFIVNLGMAARPVGMLLSVPLTSVCKSGWKPPKAVANWRFYWGQADRKVGYRDEATSDTIRTFIFH</sequence>
<evidence type="ECO:0000313" key="7">
    <source>
        <dbReference type="EMBL" id="STL77479.1"/>
    </source>
</evidence>
<evidence type="ECO:0000256" key="1">
    <source>
        <dbReference type="ARBA" id="ARBA00004141"/>
    </source>
</evidence>
<dbReference type="AlphaFoldDB" id="A0A377BXF2"/>
<keyword evidence="4 6" id="KW-1133">Transmembrane helix</keyword>
<evidence type="ECO:0000256" key="4">
    <source>
        <dbReference type="ARBA" id="ARBA00022989"/>
    </source>
</evidence>
<evidence type="ECO:0000256" key="5">
    <source>
        <dbReference type="ARBA" id="ARBA00023136"/>
    </source>
</evidence>
<organism evidence="7 8">
    <name type="scientific">Escherichia coli</name>
    <dbReference type="NCBI Taxonomy" id="562"/>
    <lineage>
        <taxon>Bacteria</taxon>
        <taxon>Pseudomonadati</taxon>
        <taxon>Pseudomonadota</taxon>
        <taxon>Gammaproteobacteria</taxon>
        <taxon>Enterobacterales</taxon>
        <taxon>Enterobacteriaceae</taxon>
        <taxon>Escherichia</taxon>
    </lineage>
</organism>
<dbReference type="Pfam" id="PF01594">
    <property type="entry name" value="AI-2E_transport"/>
    <property type="match status" value="1"/>
</dbReference>
<keyword evidence="5 6" id="KW-0472">Membrane</keyword>
<evidence type="ECO:0000256" key="2">
    <source>
        <dbReference type="ARBA" id="ARBA00009773"/>
    </source>
</evidence>
<accession>A0A377BXF2</accession>
<name>A0A377BXF2_ECOLX</name>
<evidence type="ECO:0000313" key="8">
    <source>
        <dbReference type="Proteomes" id="UP000254088"/>
    </source>
</evidence>
<proteinExistence type="inferred from homology"/>
<feature type="transmembrane region" description="Helical" evidence="6">
    <location>
        <begin position="76"/>
        <end position="99"/>
    </location>
</feature>
<gene>
    <name evidence="7" type="primary">yhhT_1</name>
    <name evidence="7" type="ORF">NCTC10429_00861</name>
</gene>
<protein>
    <submittedName>
        <fullName evidence="7">Inner membrane protein</fullName>
    </submittedName>
</protein>
<dbReference type="Proteomes" id="UP000254088">
    <property type="component" value="Unassembled WGS sequence"/>
</dbReference>